<keyword evidence="2 3" id="KW-0472">Membrane</keyword>
<dbReference type="OrthoDB" id="1863930at2759"/>
<dbReference type="EMBL" id="PDCK01000043">
    <property type="protein sequence ID" value="PRQ34518.1"/>
    <property type="molecule type" value="Genomic_DNA"/>
</dbReference>
<dbReference type="GO" id="GO:0098542">
    <property type="term" value="P:defense response to other organism"/>
    <property type="evidence" value="ECO:0007669"/>
    <property type="project" value="InterPro"/>
</dbReference>
<evidence type="ECO:0000313" key="5">
    <source>
        <dbReference type="Proteomes" id="UP000238479"/>
    </source>
</evidence>
<comment type="subcellular location">
    <subcellularLocation>
        <location evidence="1">Membrane</location>
    </subcellularLocation>
</comment>
<dbReference type="Gramene" id="PRQ34518">
    <property type="protein sequence ID" value="PRQ34518"/>
    <property type="gene ID" value="RchiOBHm_Chr5g0069811"/>
</dbReference>
<accession>A0A2P6QK12</accession>
<evidence type="ECO:0000313" key="4">
    <source>
        <dbReference type="EMBL" id="PRQ34518.1"/>
    </source>
</evidence>
<comment type="caution">
    <text evidence="4">The sequence shown here is derived from an EMBL/GenBank/DDBJ whole genome shotgun (WGS) entry which is preliminary data.</text>
</comment>
<keyword evidence="5" id="KW-1185">Reference proteome</keyword>
<dbReference type="GO" id="GO:0009506">
    <property type="term" value="C:plasmodesma"/>
    <property type="evidence" value="ECO:0007669"/>
    <property type="project" value="TreeGrafter"/>
</dbReference>
<feature type="transmembrane region" description="Helical" evidence="3">
    <location>
        <begin position="12"/>
        <end position="31"/>
    </location>
</feature>
<protein>
    <recommendedName>
        <fullName evidence="6">Late embryogenesis abundant protein, LEA-14</fullName>
    </recommendedName>
</protein>
<organism evidence="4 5">
    <name type="scientific">Rosa chinensis</name>
    <name type="common">China rose</name>
    <dbReference type="NCBI Taxonomy" id="74649"/>
    <lineage>
        <taxon>Eukaryota</taxon>
        <taxon>Viridiplantae</taxon>
        <taxon>Streptophyta</taxon>
        <taxon>Embryophyta</taxon>
        <taxon>Tracheophyta</taxon>
        <taxon>Spermatophyta</taxon>
        <taxon>Magnoliopsida</taxon>
        <taxon>eudicotyledons</taxon>
        <taxon>Gunneridae</taxon>
        <taxon>Pentapetalae</taxon>
        <taxon>rosids</taxon>
        <taxon>fabids</taxon>
        <taxon>Rosales</taxon>
        <taxon>Rosaceae</taxon>
        <taxon>Rosoideae</taxon>
        <taxon>Rosoideae incertae sedis</taxon>
        <taxon>Rosa</taxon>
    </lineage>
</organism>
<dbReference type="InterPro" id="IPR044839">
    <property type="entry name" value="NDR1-like"/>
</dbReference>
<keyword evidence="3" id="KW-1133">Transmembrane helix</keyword>
<proteinExistence type="predicted"/>
<dbReference type="STRING" id="74649.A0A2P6QK12"/>
<evidence type="ECO:0000256" key="1">
    <source>
        <dbReference type="ARBA" id="ARBA00004370"/>
    </source>
</evidence>
<keyword evidence="3" id="KW-0812">Transmembrane</keyword>
<reference evidence="4 5" key="1">
    <citation type="journal article" date="2018" name="Nat. Genet.">
        <title>The Rosa genome provides new insights in the design of modern roses.</title>
        <authorList>
            <person name="Bendahmane M."/>
        </authorList>
    </citation>
    <scope>NUCLEOTIDE SEQUENCE [LARGE SCALE GENOMIC DNA]</scope>
    <source>
        <strain evidence="5">cv. Old Blush</strain>
    </source>
</reference>
<name>A0A2P6QK12_ROSCH</name>
<sequence>MRRDQKRCLGILFCLSGIGLTVLILCIFFVFPPALTVRITNASLTQFKLSEESLNYNLALDLAIKDTNKVFPIHYNSIELVAKYGKEGFAFMSSLPHFKQRYKNTTILHTILQGQQLVRFSERELSRFNLETVAGVYGIDVVATMQIKKSVSARVYKREWICRLMLPLSSDQAFSSFKAIKCINSI</sequence>
<dbReference type="Proteomes" id="UP000238479">
    <property type="component" value="Chromosome 5"/>
</dbReference>
<evidence type="ECO:0000256" key="2">
    <source>
        <dbReference type="ARBA" id="ARBA00023136"/>
    </source>
</evidence>
<dbReference type="AlphaFoldDB" id="A0A2P6QK12"/>
<dbReference type="PANTHER" id="PTHR31415:SF109">
    <property type="entry name" value="NDR1_HIN1-LIKE PROTEIN 10"/>
    <property type="match status" value="1"/>
</dbReference>
<dbReference type="PANTHER" id="PTHR31415">
    <property type="entry name" value="OS05G0367900 PROTEIN"/>
    <property type="match status" value="1"/>
</dbReference>
<evidence type="ECO:0000256" key="3">
    <source>
        <dbReference type="SAM" id="Phobius"/>
    </source>
</evidence>
<gene>
    <name evidence="4" type="ORF">RchiOBHm_Chr5g0069811</name>
</gene>
<evidence type="ECO:0008006" key="6">
    <source>
        <dbReference type="Google" id="ProtNLM"/>
    </source>
</evidence>
<dbReference type="GO" id="GO:0005886">
    <property type="term" value="C:plasma membrane"/>
    <property type="evidence" value="ECO:0007669"/>
    <property type="project" value="TreeGrafter"/>
</dbReference>